<sequence length="394" mass="43229">MATLELALVLRDGFFAKDGRGWHTSASGRGHSLDWPFPPTLLGALRTTLGRLLERSAPGGLFDGPAFRRATERVSLNQVVPLRRSDIRTPWALEHRMWPVPADALYVRDKATIEALVPEPPSAPTIGRDDDPAREALWTPRVSIDVKPERGPRWWTEEDFIGWLAGEEVRKHQEPEKIALGLARRTDVHLGINPETQTAQDAMLFASDVMEPISEGAGQRWEWAIGIEASLPAPAAVDAVPWTVGSDRRIARPEPVQGLFRPPDALREGARGLRLVVVTPVLFERGWLPDGLAVKDGIYSGKVAGLAEELVLRAALVPRPVHVSGWDMAEGRPKPTLSLVPPGAVYFFEKASGAAFSASELRSCWLQAIGARTNEGLGRVVAGRWDARRRVAAR</sequence>
<dbReference type="Pfam" id="PF09700">
    <property type="entry name" value="Cas_Cmr3"/>
    <property type="match status" value="1"/>
</dbReference>
<proteinExistence type="predicted"/>
<evidence type="ECO:0008006" key="3">
    <source>
        <dbReference type="Google" id="ProtNLM"/>
    </source>
</evidence>
<comment type="caution">
    <text evidence="1">The sequence shown here is derived from an EMBL/GenBank/DDBJ whole genome shotgun (WGS) entry which is preliminary data.</text>
</comment>
<name>A0A150TA72_SORCE</name>
<dbReference type="InterPro" id="IPR019117">
    <property type="entry name" value="CRISPR-assoc_protein_Cmr3"/>
</dbReference>
<protein>
    <recommendedName>
        <fullName evidence="3">CRISPR-associated protein Cmr3</fullName>
    </recommendedName>
</protein>
<reference evidence="1 2" key="1">
    <citation type="submission" date="2014-02" db="EMBL/GenBank/DDBJ databases">
        <title>The small core and large imbalanced accessory genome model reveals a collaborative survival strategy of Sorangium cellulosum strains in nature.</title>
        <authorList>
            <person name="Han K."/>
            <person name="Peng R."/>
            <person name="Blom J."/>
            <person name="Li Y.-Z."/>
        </authorList>
    </citation>
    <scope>NUCLEOTIDE SEQUENCE [LARGE SCALE GENOMIC DNA]</scope>
    <source>
        <strain evidence="1 2">So0007-03</strain>
    </source>
</reference>
<dbReference type="AlphaFoldDB" id="A0A150TA72"/>
<dbReference type="Gene3D" id="2.60.40.4350">
    <property type="match status" value="1"/>
</dbReference>
<dbReference type="EMBL" id="JEME01003280">
    <property type="protein sequence ID" value="KYG01467.1"/>
    <property type="molecule type" value="Genomic_DNA"/>
</dbReference>
<dbReference type="Proteomes" id="UP000075502">
    <property type="component" value="Unassembled WGS sequence"/>
</dbReference>
<evidence type="ECO:0000313" key="2">
    <source>
        <dbReference type="Proteomes" id="UP000075502"/>
    </source>
</evidence>
<evidence type="ECO:0000313" key="1">
    <source>
        <dbReference type="EMBL" id="KYG01467.1"/>
    </source>
</evidence>
<gene>
    <name evidence="1" type="ORF">BE21_06055</name>
</gene>
<accession>A0A150TA72</accession>
<organism evidence="1 2">
    <name type="scientific">Sorangium cellulosum</name>
    <name type="common">Polyangium cellulosum</name>
    <dbReference type="NCBI Taxonomy" id="56"/>
    <lineage>
        <taxon>Bacteria</taxon>
        <taxon>Pseudomonadati</taxon>
        <taxon>Myxococcota</taxon>
        <taxon>Polyangia</taxon>
        <taxon>Polyangiales</taxon>
        <taxon>Polyangiaceae</taxon>
        <taxon>Sorangium</taxon>
    </lineage>
</organism>